<organism evidence="13 14">
    <name type="scientific">Astyanax mexicanus</name>
    <name type="common">Blind cave fish</name>
    <name type="synonym">Astyanax fasciatus mexicanus</name>
    <dbReference type="NCBI Taxonomy" id="7994"/>
    <lineage>
        <taxon>Eukaryota</taxon>
        <taxon>Metazoa</taxon>
        <taxon>Chordata</taxon>
        <taxon>Craniata</taxon>
        <taxon>Vertebrata</taxon>
        <taxon>Euteleostomi</taxon>
        <taxon>Actinopterygii</taxon>
        <taxon>Neopterygii</taxon>
        <taxon>Teleostei</taxon>
        <taxon>Ostariophysi</taxon>
        <taxon>Characiformes</taxon>
        <taxon>Characoidei</taxon>
        <taxon>Acestrorhamphidae</taxon>
        <taxon>Acestrorhamphinae</taxon>
        <taxon>Astyanax</taxon>
    </lineage>
</organism>
<evidence type="ECO:0000256" key="4">
    <source>
        <dbReference type="ARBA" id="ARBA00022499"/>
    </source>
</evidence>
<dbReference type="InterPro" id="IPR001259">
    <property type="entry name" value="Prot_inh_calpain"/>
</dbReference>
<evidence type="ECO:0000256" key="6">
    <source>
        <dbReference type="ARBA" id="ARBA00022690"/>
    </source>
</evidence>
<protein>
    <recommendedName>
        <fullName evidence="3">Calpastatin</fullName>
    </recommendedName>
    <alternativeName>
        <fullName evidence="11">Calpain inhibitor</fullName>
    </alternativeName>
</protein>
<evidence type="ECO:0000256" key="3">
    <source>
        <dbReference type="ARBA" id="ARBA00017619"/>
    </source>
</evidence>
<dbReference type="PANTHER" id="PTHR10077">
    <property type="entry name" value="CALPASTATIN"/>
    <property type="match status" value="1"/>
</dbReference>
<evidence type="ECO:0000313" key="13">
    <source>
        <dbReference type="Ensembl" id="ENSAMXP00005053549.1"/>
    </source>
</evidence>
<dbReference type="GO" id="GO:0010859">
    <property type="term" value="F:calcium-dependent cysteine-type endopeptidase inhibitor activity"/>
    <property type="evidence" value="ECO:0007669"/>
    <property type="project" value="TreeGrafter"/>
</dbReference>
<evidence type="ECO:0000256" key="10">
    <source>
        <dbReference type="ARBA" id="ARBA00022990"/>
    </source>
</evidence>
<accession>A0A8B9LKI2</accession>
<dbReference type="Pfam" id="PF00748">
    <property type="entry name" value="Calpain_inhib"/>
    <property type="match status" value="3"/>
</dbReference>
<proteinExistence type="inferred from homology"/>
<feature type="region of interest" description="Disordered" evidence="12">
    <location>
        <begin position="210"/>
        <end position="251"/>
    </location>
</feature>
<feature type="region of interest" description="Disordered" evidence="12">
    <location>
        <begin position="64"/>
        <end position="102"/>
    </location>
</feature>
<comment type="similarity">
    <text evidence="2">Belongs to the protease inhibitor I27 (calpastatin) family.</text>
</comment>
<keyword evidence="4" id="KW-1017">Isopeptide bond</keyword>
<dbReference type="PANTHER" id="PTHR10077:SF0">
    <property type="entry name" value="CALPASTATIN"/>
    <property type="match status" value="1"/>
</dbReference>
<dbReference type="Proteomes" id="UP000694621">
    <property type="component" value="Unplaced"/>
</dbReference>
<keyword evidence="8" id="KW-0677">Repeat</keyword>
<dbReference type="Ensembl" id="ENSAMXT00005057907.1">
    <property type="protein sequence ID" value="ENSAMXP00005053549.1"/>
    <property type="gene ID" value="ENSAMXG00005023964.1"/>
</dbReference>
<dbReference type="AlphaFoldDB" id="A0A8B9LKI2"/>
<evidence type="ECO:0000256" key="11">
    <source>
        <dbReference type="ARBA" id="ARBA00033013"/>
    </source>
</evidence>
<keyword evidence="7" id="KW-0789">Thiol protease inhibitor</keyword>
<evidence type="ECO:0000256" key="12">
    <source>
        <dbReference type="SAM" id="MobiDB-lite"/>
    </source>
</evidence>
<keyword evidence="9" id="KW-0832">Ubl conjugation</keyword>
<feature type="region of interest" description="Disordered" evidence="12">
    <location>
        <begin position="306"/>
        <end position="366"/>
    </location>
</feature>
<feature type="compositionally biased region" description="Basic and acidic residues" evidence="12">
    <location>
        <begin position="312"/>
        <end position="353"/>
    </location>
</feature>
<feature type="region of interest" description="Disordered" evidence="12">
    <location>
        <begin position="117"/>
        <end position="151"/>
    </location>
</feature>
<name>A0A8B9LKI2_ASTMX</name>
<comment type="function">
    <text evidence="1">Specific inhibition of calpain (calcium-dependent cysteine protease). Plays a key role in postmortem tenderization of meat and have been proposed to be involved in muscle protein degradation in living tissue.</text>
</comment>
<evidence type="ECO:0000256" key="7">
    <source>
        <dbReference type="ARBA" id="ARBA00022704"/>
    </source>
</evidence>
<keyword evidence="10" id="KW-0007">Acetylation</keyword>
<evidence type="ECO:0000256" key="1">
    <source>
        <dbReference type="ARBA" id="ARBA00002637"/>
    </source>
</evidence>
<sequence>MGQIFSWFRGSRDTPALQDVAVEEQVTFIGYTTHSEISVRGLYVCVHMCVYICVCVRVSVSTTIPSSKSEPPKAAPSGAAKPSAPANVPAATAQKDDAKSKEAAAAAVDPFDALAGSLPSSEPLAPKPPKYTGPEVKEPGLTSKEAKRCGEHDFTLPPGYRKEDMVSLVKLCVSVSLQDDPMSLDALSALSDSLPSAKPVLESPKLRPEDIVKEKEAKSEKGVRVGEREDSLPPEYRFPKEKLSDKPAPPKEVRFRNVEDLSALDALAGDFVAPAQAKKVTQRYVFLKSMSLDALSALEDLLPAAKPVPESPKLRPEDIIDEKELTSEKGVRVGEREDTLPPEYRFPKEDPKKHPTPPQREPSLDSAGALDILSGDFTTLIHSIISSADFALDELAADFVAPTSASKVQSAVTGPPKADRQVNTPLIFSHTNNTRVQKRTNCCINGLLMGLTSMFSASLFSQVSMDETAALDLLSGDFTSSSAAAPVAPPSLHSSHSTPAKTQSAAQVLNTSLNCAVTHKHTVLSEITQGVLLGNFERASIGKKKTI</sequence>
<evidence type="ECO:0000256" key="5">
    <source>
        <dbReference type="ARBA" id="ARBA00022553"/>
    </source>
</evidence>
<evidence type="ECO:0000313" key="14">
    <source>
        <dbReference type="Proteomes" id="UP000694621"/>
    </source>
</evidence>
<reference evidence="13" key="1">
    <citation type="submission" date="2025-08" db="UniProtKB">
        <authorList>
            <consortium name="Ensembl"/>
        </authorList>
    </citation>
    <scope>IDENTIFICATION</scope>
</reference>
<dbReference type="InterPro" id="IPR026998">
    <property type="entry name" value="Calpastatin"/>
</dbReference>
<evidence type="ECO:0000256" key="9">
    <source>
        <dbReference type="ARBA" id="ARBA00022843"/>
    </source>
</evidence>
<feature type="compositionally biased region" description="Low complexity" evidence="12">
    <location>
        <begin position="75"/>
        <end position="86"/>
    </location>
</feature>
<evidence type="ECO:0000256" key="8">
    <source>
        <dbReference type="ARBA" id="ARBA00022737"/>
    </source>
</evidence>
<keyword evidence="6" id="KW-0646">Protease inhibitor</keyword>
<evidence type="ECO:0000256" key="2">
    <source>
        <dbReference type="ARBA" id="ARBA00009487"/>
    </source>
</evidence>
<dbReference type="GO" id="GO:0005737">
    <property type="term" value="C:cytoplasm"/>
    <property type="evidence" value="ECO:0007669"/>
    <property type="project" value="TreeGrafter"/>
</dbReference>
<keyword evidence="5" id="KW-0597">Phosphoprotein</keyword>